<dbReference type="PRINTS" id="PR00455">
    <property type="entry name" value="HTHTETR"/>
</dbReference>
<dbReference type="InterPro" id="IPR009057">
    <property type="entry name" value="Homeodomain-like_sf"/>
</dbReference>
<dbReference type="Gene3D" id="1.10.357.10">
    <property type="entry name" value="Tetracycline Repressor, domain 2"/>
    <property type="match status" value="1"/>
</dbReference>
<evidence type="ECO:0000259" key="5">
    <source>
        <dbReference type="PROSITE" id="PS50977"/>
    </source>
</evidence>
<keyword evidence="1" id="KW-0805">Transcription regulation</keyword>
<dbReference type="InterPro" id="IPR001647">
    <property type="entry name" value="HTH_TetR"/>
</dbReference>
<protein>
    <submittedName>
        <fullName evidence="6">TetR/AcrR family transcriptional regulator</fullName>
    </submittedName>
</protein>
<dbReference type="AlphaFoldDB" id="A0A9X2E856"/>
<dbReference type="GO" id="GO:0003700">
    <property type="term" value="F:DNA-binding transcription factor activity"/>
    <property type="evidence" value="ECO:0007669"/>
    <property type="project" value="TreeGrafter"/>
</dbReference>
<dbReference type="SUPFAM" id="SSF46689">
    <property type="entry name" value="Homeodomain-like"/>
    <property type="match status" value="1"/>
</dbReference>
<evidence type="ECO:0000313" key="6">
    <source>
        <dbReference type="EMBL" id="MCM6775371.1"/>
    </source>
</evidence>
<dbReference type="RefSeq" id="WP_251913597.1">
    <property type="nucleotide sequence ID" value="NZ_JAMRXG010000007.1"/>
</dbReference>
<reference evidence="6" key="1">
    <citation type="submission" date="2022-06" db="EMBL/GenBank/DDBJ databases">
        <title>Novel species in genus nocardia.</title>
        <authorList>
            <person name="Li F."/>
        </authorList>
    </citation>
    <scope>NUCLEOTIDE SEQUENCE</scope>
    <source>
        <strain evidence="6">CDC141</strain>
    </source>
</reference>
<evidence type="ECO:0000256" key="3">
    <source>
        <dbReference type="ARBA" id="ARBA00023163"/>
    </source>
</evidence>
<keyword evidence="3" id="KW-0804">Transcription</keyword>
<dbReference type="PANTHER" id="PTHR30055">
    <property type="entry name" value="HTH-TYPE TRANSCRIPTIONAL REGULATOR RUTR"/>
    <property type="match status" value="1"/>
</dbReference>
<evidence type="ECO:0000313" key="7">
    <source>
        <dbReference type="Proteomes" id="UP001139157"/>
    </source>
</evidence>
<evidence type="ECO:0000256" key="1">
    <source>
        <dbReference type="ARBA" id="ARBA00023015"/>
    </source>
</evidence>
<dbReference type="InterPro" id="IPR049484">
    <property type="entry name" value="Rv0078-like_C"/>
</dbReference>
<dbReference type="PANTHER" id="PTHR30055:SF234">
    <property type="entry name" value="HTH-TYPE TRANSCRIPTIONAL REGULATOR BETI"/>
    <property type="match status" value="1"/>
</dbReference>
<accession>A0A9X2E856</accession>
<dbReference type="Proteomes" id="UP001139157">
    <property type="component" value="Unassembled WGS sequence"/>
</dbReference>
<gene>
    <name evidence="6" type="ORF">NDR86_18010</name>
</gene>
<proteinExistence type="predicted"/>
<sequence>MNAVKPRREMYAESTREALLQTGREMFLERGYPAVAAEDLVRAAGLSRGALYHHFGGKQGLFEAVFEEQEQRAVRRITAATADHDDPWQQFLAALDAALDICAERDYRELVFLQGPLALGWSRWRELDQRYFGGLLAARIRTLLASGLIQNHPAELLAAAVDGCITELCLRVAESEDIPAARRDAGRLLRALLTGLATTAPREHPSD</sequence>
<dbReference type="GO" id="GO:0000976">
    <property type="term" value="F:transcription cis-regulatory region binding"/>
    <property type="evidence" value="ECO:0007669"/>
    <property type="project" value="TreeGrafter"/>
</dbReference>
<evidence type="ECO:0000256" key="4">
    <source>
        <dbReference type="PROSITE-ProRule" id="PRU00335"/>
    </source>
</evidence>
<organism evidence="6 7">
    <name type="scientific">Nocardia pulmonis</name>
    <dbReference type="NCBI Taxonomy" id="2951408"/>
    <lineage>
        <taxon>Bacteria</taxon>
        <taxon>Bacillati</taxon>
        <taxon>Actinomycetota</taxon>
        <taxon>Actinomycetes</taxon>
        <taxon>Mycobacteriales</taxon>
        <taxon>Nocardiaceae</taxon>
        <taxon>Nocardia</taxon>
    </lineage>
</organism>
<keyword evidence="7" id="KW-1185">Reference proteome</keyword>
<feature type="domain" description="HTH tetR-type" evidence="5">
    <location>
        <begin position="13"/>
        <end position="73"/>
    </location>
</feature>
<dbReference type="Pfam" id="PF00440">
    <property type="entry name" value="TetR_N"/>
    <property type="match status" value="1"/>
</dbReference>
<feature type="DNA-binding region" description="H-T-H motif" evidence="4">
    <location>
        <begin position="36"/>
        <end position="55"/>
    </location>
</feature>
<dbReference type="PROSITE" id="PS50977">
    <property type="entry name" value="HTH_TETR_2"/>
    <property type="match status" value="1"/>
</dbReference>
<dbReference type="EMBL" id="JAMRXG010000007">
    <property type="protein sequence ID" value="MCM6775371.1"/>
    <property type="molecule type" value="Genomic_DNA"/>
</dbReference>
<comment type="caution">
    <text evidence="6">The sequence shown here is derived from an EMBL/GenBank/DDBJ whole genome shotgun (WGS) entry which is preliminary data.</text>
</comment>
<evidence type="ECO:0000256" key="2">
    <source>
        <dbReference type="ARBA" id="ARBA00023125"/>
    </source>
</evidence>
<dbReference type="Pfam" id="PF21351">
    <property type="entry name" value="TetR_C_41"/>
    <property type="match status" value="1"/>
</dbReference>
<name>A0A9X2E856_9NOCA</name>
<dbReference type="InterPro" id="IPR050109">
    <property type="entry name" value="HTH-type_TetR-like_transc_reg"/>
</dbReference>
<keyword evidence="2 4" id="KW-0238">DNA-binding</keyword>